<sequence length="87" mass="9545">MWLCEVLASGPTLAPQPCDSTQPRPRLWSTNSPLTEFAISQGLCQSGSAVLLASVIKVFTSSPVVLWQKGPVTNQEFREDSVWQIIN</sequence>
<keyword evidence="2" id="KW-1185">Reference proteome</keyword>
<organism evidence="1 2">
    <name type="scientific">Byssothecium circinans</name>
    <dbReference type="NCBI Taxonomy" id="147558"/>
    <lineage>
        <taxon>Eukaryota</taxon>
        <taxon>Fungi</taxon>
        <taxon>Dikarya</taxon>
        <taxon>Ascomycota</taxon>
        <taxon>Pezizomycotina</taxon>
        <taxon>Dothideomycetes</taxon>
        <taxon>Pleosporomycetidae</taxon>
        <taxon>Pleosporales</taxon>
        <taxon>Massarineae</taxon>
        <taxon>Massarinaceae</taxon>
        <taxon>Byssothecium</taxon>
    </lineage>
</organism>
<dbReference type="Proteomes" id="UP000800035">
    <property type="component" value="Unassembled WGS sequence"/>
</dbReference>
<evidence type="ECO:0000313" key="2">
    <source>
        <dbReference type="Proteomes" id="UP000800035"/>
    </source>
</evidence>
<reference evidence="1" key="1">
    <citation type="journal article" date="2020" name="Stud. Mycol.">
        <title>101 Dothideomycetes genomes: a test case for predicting lifestyles and emergence of pathogens.</title>
        <authorList>
            <person name="Haridas S."/>
            <person name="Albert R."/>
            <person name="Binder M."/>
            <person name="Bloem J."/>
            <person name="Labutti K."/>
            <person name="Salamov A."/>
            <person name="Andreopoulos B."/>
            <person name="Baker S."/>
            <person name="Barry K."/>
            <person name="Bills G."/>
            <person name="Bluhm B."/>
            <person name="Cannon C."/>
            <person name="Castanera R."/>
            <person name="Culley D."/>
            <person name="Daum C."/>
            <person name="Ezra D."/>
            <person name="Gonzalez J."/>
            <person name="Henrissat B."/>
            <person name="Kuo A."/>
            <person name="Liang C."/>
            <person name="Lipzen A."/>
            <person name="Lutzoni F."/>
            <person name="Magnuson J."/>
            <person name="Mondo S."/>
            <person name="Nolan M."/>
            <person name="Ohm R."/>
            <person name="Pangilinan J."/>
            <person name="Park H.-J."/>
            <person name="Ramirez L."/>
            <person name="Alfaro M."/>
            <person name="Sun H."/>
            <person name="Tritt A."/>
            <person name="Yoshinaga Y."/>
            <person name="Zwiers L.-H."/>
            <person name="Turgeon B."/>
            <person name="Goodwin S."/>
            <person name="Spatafora J."/>
            <person name="Crous P."/>
            <person name="Grigoriev I."/>
        </authorList>
    </citation>
    <scope>NUCLEOTIDE SEQUENCE</scope>
    <source>
        <strain evidence="1">CBS 675.92</strain>
    </source>
</reference>
<name>A0A6A5TP88_9PLEO</name>
<dbReference type="EMBL" id="ML977009">
    <property type="protein sequence ID" value="KAF1952616.1"/>
    <property type="molecule type" value="Genomic_DNA"/>
</dbReference>
<accession>A0A6A5TP88</accession>
<dbReference type="AlphaFoldDB" id="A0A6A5TP88"/>
<protein>
    <submittedName>
        <fullName evidence="1">Uncharacterized protein</fullName>
    </submittedName>
</protein>
<evidence type="ECO:0000313" key="1">
    <source>
        <dbReference type="EMBL" id="KAF1952616.1"/>
    </source>
</evidence>
<gene>
    <name evidence="1" type="ORF">CC80DRAFT_171343</name>
</gene>
<proteinExistence type="predicted"/>